<dbReference type="EMBL" id="BARU01032733">
    <property type="protein sequence ID" value="GAH74311.1"/>
    <property type="molecule type" value="Genomic_DNA"/>
</dbReference>
<reference evidence="1" key="1">
    <citation type="journal article" date="2014" name="Front. Microbiol.">
        <title>High frequency of phylogenetically diverse reductive dehalogenase-homologous genes in deep subseafloor sedimentary metagenomes.</title>
        <authorList>
            <person name="Kawai M."/>
            <person name="Futagami T."/>
            <person name="Toyoda A."/>
            <person name="Takaki Y."/>
            <person name="Nishi S."/>
            <person name="Hori S."/>
            <person name="Arai W."/>
            <person name="Tsubouchi T."/>
            <person name="Morono Y."/>
            <person name="Uchiyama I."/>
            <person name="Ito T."/>
            <person name="Fujiyama A."/>
            <person name="Inagaki F."/>
            <person name="Takami H."/>
        </authorList>
    </citation>
    <scope>NUCLEOTIDE SEQUENCE</scope>
    <source>
        <strain evidence="1">Expedition CK06-06</strain>
    </source>
</reference>
<protein>
    <submittedName>
        <fullName evidence="1">Uncharacterized protein</fullName>
    </submittedName>
</protein>
<organism evidence="1">
    <name type="scientific">marine sediment metagenome</name>
    <dbReference type="NCBI Taxonomy" id="412755"/>
    <lineage>
        <taxon>unclassified sequences</taxon>
        <taxon>metagenomes</taxon>
        <taxon>ecological metagenomes</taxon>
    </lineage>
</organism>
<gene>
    <name evidence="1" type="ORF">S03H2_51583</name>
</gene>
<comment type="caution">
    <text evidence="1">The sequence shown here is derived from an EMBL/GenBank/DDBJ whole genome shotgun (WGS) entry which is preliminary data.</text>
</comment>
<dbReference type="AlphaFoldDB" id="X1HVX1"/>
<proteinExistence type="predicted"/>
<name>X1HVX1_9ZZZZ</name>
<sequence length="67" mass="7295">MDAAPKSRNDTNLTLEEELKASLVNGRLPCAVAFKVARKLKVPPRQVGETANKLDIKIVSCQLGCFP</sequence>
<accession>X1HVX1</accession>
<evidence type="ECO:0000313" key="1">
    <source>
        <dbReference type="EMBL" id="GAH74311.1"/>
    </source>
</evidence>